<dbReference type="InterPro" id="IPR047252">
    <property type="entry name" value="TP53BP1-like"/>
</dbReference>
<protein>
    <recommendedName>
        <fullName evidence="5">BRCT domain-containing protein</fullName>
    </recommendedName>
</protein>
<dbReference type="AlphaFoldDB" id="A0AAV8SW48"/>
<evidence type="ECO:0000313" key="6">
    <source>
        <dbReference type="EMBL" id="KAJ8756138.1"/>
    </source>
</evidence>
<accession>A0AAV8SW48</accession>
<name>A0AAV8SW48_9ROSI</name>
<dbReference type="SUPFAM" id="SSF52113">
    <property type="entry name" value="BRCT domain"/>
    <property type="match status" value="1"/>
</dbReference>
<sequence length="1061" mass="117835">MKAIGFRRPQFSEDLAWLPAWLHNPQEEASVDPLKESQDPPDQALQDLVFSKGSTNKEKVEYILSSEALRPRSCCLFLSGIDNSQDSVSLSQGHVLHVSLRLSSDGDSDSHNNQSQLLYPFQVLHNSTKDSTLQQVEVSEGTGHNLCQSRKTDKVEVKFSSQTFKDNAMDNAPPVCPTNIKKMSLNADGPCVLPLTSVPETMENVSLQNNNDDEQHCDEKFNVGHISSYDVTTAVELSIAASEALAIYELMKTEVCSESILEAALRVKQARMKASDDTPCYVSDECGDIDYLPEISDSIMADAFQDVGLYLNDPDDQHVCDSYVSLVKDTPLSQNHSGHNNESSQVQVIEQDINWDDTALGVGTSSAACSVNPNLRQVAEGISNSASSEQRHQVNVKSSHAYISENAGYDKASHVVADRFRSRWLGGWMVKEEADASVNVELKSTKDVQPFFRGETSFLSESADIAPDENSAVGKHGTASASNKGSRSNLYVLGPQDKTDERILISQEVKSSNRSSVDPLCSIVPCSISLEHVASPLNHSPNDREVEAENCPRRNIELCMDGSQRIFHQKVEPFHLERLVSDKCSTLPVRRHLASLKAFSTVLPKHDSILDVESLEHNQQFSSKRTGKLSSPDQGIPREFSFRCDLEHNVSKGIKENKKKKTNVVRSQAFEATNQKRNNYEPVKDGIELNLKNSMQRKSPLILNRRRYCHFQVSEPFVDTLGAKDIPEWVAAEETIMKFQKIQAKSINPHITRNQIGKPVYSSEVEVELQQLKDLQKPQPSYRKCSPTGVNRSFAESHCQSKDIQGFLTSNVKGGERLIFHGVDFLLTGFSSRKEKEIVRLIQKHGGFVLSDIPSPPNSRIKQIKKSGFLKFPLVIASKKLQTTKFLYGCAANIPILKVRWLTDSIAAGSTAPPQKYMILPNQADTDCAKIQTSVGSGDKKGIFDRVGIMVHGKPSFCNKLAIVIKHGGGQVFKTLQRLIRCLQGEKISLGVFVAEDEHRALRHLRQCASEREIPMVQASWIAKSLHSGQLLPFKEKVATCLAPVKPRPNCTTSVDWSEEI</sequence>
<reference evidence="6 7" key="1">
    <citation type="submission" date="2021-09" db="EMBL/GenBank/DDBJ databases">
        <title>Genomic insights and catalytic innovation underlie evolution of tropane alkaloids biosynthesis.</title>
        <authorList>
            <person name="Wang Y.-J."/>
            <person name="Tian T."/>
            <person name="Huang J.-P."/>
            <person name="Huang S.-X."/>
        </authorList>
    </citation>
    <scope>NUCLEOTIDE SEQUENCE [LARGE SCALE GENOMIC DNA]</scope>
    <source>
        <strain evidence="6">KIB-2018</strain>
        <tissue evidence="6">Leaf</tissue>
    </source>
</reference>
<dbReference type="FunFam" id="3.40.50.10190:FF:000081">
    <property type="entry name" value="BRCA1 C Terminus domain containing protein expressed"/>
    <property type="match status" value="1"/>
</dbReference>
<feature type="domain" description="BRCT" evidence="5">
    <location>
        <begin position="939"/>
        <end position="1039"/>
    </location>
</feature>
<dbReference type="Proteomes" id="UP001159364">
    <property type="component" value="Linkage Group LG09"/>
</dbReference>
<feature type="compositionally biased region" description="Polar residues" evidence="4">
    <location>
        <begin position="479"/>
        <end position="489"/>
    </location>
</feature>
<dbReference type="GO" id="GO:0005634">
    <property type="term" value="C:nucleus"/>
    <property type="evidence" value="ECO:0007669"/>
    <property type="project" value="UniProtKB-SubCell"/>
</dbReference>
<evidence type="ECO:0000256" key="2">
    <source>
        <dbReference type="ARBA" id="ARBA00022763"/>
    </source>
</evidence>
<evidence type="ECO:0000259" key="5">
    <source>
        <dbReference type="PROSITE" id="PS50172"/>
    </source>
</evidence>
<comment type="caution">
    <text evidence="6">The sequence shown here is derived from an EMBL/GenBank/DDBJ whole genome shotgun (WGS) entry which is preliminary data.</text>
</comment>
<feature type="domain" description="BRCT" evidence="5">
    <location>
        <begin position="815"/>
        <end position="919"/>
    </location>
</feature>
<keyword evidence="3" id="KW-0539">Nucleus</keyword>
<keyword evidence="2" id="KW-0227">DNA damage</keyword>
<dbReference type="PANTHER" id="PTHR15321:SF3">
    <property type="entry name" value="TP53-BINDING PROTEIN 1"/>
    <property type="match status" value="1"/>
</dbReference>
<dbReference type="SMART" id="SM00292">
    <property type="entry name" value="BRCT"/>
    <property type="match status" value="2"/>
</dbReference>
<evidence type="ECO:0000256" key="1">
    <source>
        <dbReference type="ARBA" id="ARBA00004123"/>
    </source>
</evidence>
<dbReference type="Gene3D" id="3.40.50.10190">
    <property type="entry name" value="BRCT domain"/>
    <property type="match status" value="2"/>
</dbReference>
<dbReference type="GO" id="GO:0000077">
    <property type="term" value="P:DNA damage checkpoint signaling"/>
    <property type="evidence" value="ECO:0007669"/>
    <property type="project" value="TreeGrafter"/>
</dbReference>
<dbReference type="CDD" id="cd17745">
    <property type="entry name" value="BRCT_p53bp1_rpt1"/>
    <property type="match status" value="1"/>
</dbReference>
<gene>
    <name evidence="6" type="ORF">K2173_024685</name>
</gene>
<evidence type="ECO:0000313" key="7">
    <source>
        <dbReference type="Proteomes" id="UP001159364"/>
    </source>
</evidence>
<comment type="subcellular location">
    <subcellularLocation>
        <location evidence="1">Nucleus</location>
    </subcellularLocation>
</comment>
<dbReference type="GO" id="GO:0042393">
    <property type="term" value="F:histone binding"/>
    <property type="evidence" value="ECO:0007669"/>
    <property type="project" value="TreeGrafter"/>
</dbReference>
<evidence type="ECO:0000256" key="3">
    <source>
        <dbReference type="ARBA" id="ARBA00023242"/>
    </source>
</evidence>
<proteinExistence type="predicted"/>
<dbReference type="InterPro" id="IPR036420">
    <property type="entry name" value="BRCT_dom_sf"/>
</dbReference>
<dbReference type="GO" id="GO:0045944">
    <property type="term" value="P:positive regulation of transcription by RNA polymerase II"/>
    <property type="evidence" value="ECO:0007669"/>
    <property type="project" value="TreeGrafter"/>
</dbReference>
<organism evidence="6 7">
    <name type="scientific">Erythroxylum novogranatense</name>
    <dbReference type="NCBI Taxonomy" id="1862640"/>
    <lineage>
        <taxon>Eukaryota</taxon>
        <taxon>Viridiplantae</taxon>
        <taxon>Streptophyta</taxon>
        <taxon>Embryophyta</taxon>
        <taxon>Tracheophyta</taxon>
        <taxon>Spermatophyta</taxon>
        <taxon>Magnoliopsida</taxon>
        <taxon>eudicotyledons</taxon>
        <taxon>Gunneridae</taxon>
        <taxon>Pentapetalae</taxon>
        <taxon>rosids</taxon>
        <taxon>fabids</taxon>
        <taxon>Malpighiales</taxon>
        <taxon>Erythroxylaceae</taxon>
        <taxon>Erythroxylum</taxon>
    </lineage>
</organism>
<dbReference type="PANTHER" id="PTHR15321">
    <property type="entry name" value="TUMOR SUPPRESSOR P53-BINDING PROTEIN 1"/>
    <property type="match status" value="1"/>
</dbReference>
<keyword evidence="7" id="KW-1185">Reference proteome</keyword>
<dbReference type="PROSITE" id="PS50172">
    <property type="entry name" value="BRCT"/>
    <property type="match status" value="2"/>
</dbReference>
<dbReference type="EMBL" id="JAIWQS010000009">
    <property type="protein sequence ID" value="KAJ8756138.1"/>
    <property type="molecule type" value="Genomic_DNA"/>
</dbReference>
<feature type="region of interest" description="Disordered" evidence="4">
    <location>
        <begin position="469"/>
        <end position="489"/>
    </location>
</feature>
<dbReference type="InterPro" id="IPR047249">
    <property type="entry name" value="BRCT_p53bp1-like_rpt1"/>
</dbReference>
<evidence type="ECO:0000256" key="4">
    <source>
        <dbReference type="SAM" id="MobiDB-lite"/>
    </source>
</evidence>
<dbReference type="InterPro" id="IPR001357">
    <property type="entry name" value="BRCT_dom"/>
</dbReference>